<dbReference type="Proteomes" id="UP000625711">
    <property type="component" value="Unassembled WGS sequence"/>
</dbReference>
<evidence type="ECO:0000313" key="2">
    <source>
        <dbReference type="EMBL" id="KAF7271051.1"/>
    </source>
</evidence>
<sequence length="192" mass="20836">MGLNFKLIRFLGTPTSRPKTQSKSDNNNKIEHSTLVTSIGLLTSTSINLQNETTKAGPSAQEHSSQLDPRRRKPTRKLAGITGSPVRNSKTTSDPDAIRQKTRDLADNNSWTGSTWKTRGFGSDRVVLSKLREEPIDTGGRFLGMAMAEAPRGSGNGISRSMTSGGSENKGGGTRRLEVDVVIGNGRLWIWV</sequence>
<feature type="compositionally biased region" description="Polar residues" evidence="1">
    <location>
        <begin position="157"/>
        <end position="167"/>
    </location>
</feature>
<dbReference type="EMBL" id="JAACXV010014020">
    <property type="protein sequence ID" value="KAF7271051.1"/>
    <property type="molecule type" value="Genomic_DNA"/>
</dbReference>
<feature type="compositionally biased region" description="Polar residues" evidence="1">
    <location>
        <begin position="85"/>
        <end position="94"/>
    </location>
</feature>
<feature type="region of interest" description="Disordered" evidence="1">
    <location>
        <begin position="9"/>
        <end position="31"/>
    </location>
</feature>
<proteinExistence type="predicted"/>
<gene>
    <name evidence="2" type="ORF">GWI33_016016</name>
</gene>
<name>A0A834M7I5_RHYFE</name>
<evidence type="ECO:0000313" key="3">
    <source>
        <dbReference type="Proteomes" id="UP000625711"/>
    </source>
</evidence>
<feature type="region of interest" description="Disordered" evidence="1">
    <location>
        <begin position="51"/>
        <end position="95"/>
    </location>
</feature>
<feature type="region of interest" description="Disordered" evidence="1">
    <location>
        <begin position="152"/>
        <end position="173"/>
    </location>
</feature>
<evidence type="ECO:0000256" key="1">
    <source>
        <dbReference type="SAM" id="MobiDB-lite"/>
    </source>
</evidence>
<organism evidence="2 3">
    <name type="scientific">Rhynchophorus ferrugineus</name>
    <name type="common">Red palm weevil</name>
    <name type="synonym">Curculio ferrugineus</name>
    <dbReference type="NCBI Taxonomy" id="354439"/>
    <lineage>
        <taxon>Eukaryota</taxon>
        <taxon>Metazoa</taxon>
        <taxon>Ecdysozoa</taxon>
        <taxon>Arthropoda</taxon>
        <taxon>Hexapoda</taxon>
        <taxon>Insecta</taxon>
        <taxon>Pterygota</taxon>
        <taxon>Neoptera</taxon>
        <taxon>Endopterygota</taxon>
        <taxon>Coleoptera</taxon>
        <taxon>Polyphaga</taxon>
        <taxon>Cucujiformia</taxon>
        <taxon>Curculionidae</taxon>
        <taxon>Dryophthorinae</taxon>
        <taxon>Rhynchophorus</taxon>
    </lineage>
</organism>
<accession>A0A834M7I5</accession>
<dbReference type="AlphaFoldDB" id="A0A834M7I5"/>
<protein>
    <submittedName>
        <fullName evidence="2">Uncharacterized protein</fullName>
    </submittedName>
</protein>
<feature type="compositionally biased region" description="Polar residues" evidence="1">
    <location>
        <begin position="13"/>
        <end position="25"/>
    </location>
</feature>
<feature type="compositionally biased region" description="Polar residues" evidence="1">
    <location>
        <begin position="51"/>
        <end position="67"/>
    </location>
</feature>
<keyword evidence="3" id="KW-1185">Reference proteome</keyword>
<comment type="caution">
    <text evidence="2">The sequence shown here is derived from an EMBL/GenBank/DDBJ whole genome shotgun (WGS) entry which is preliminary data.</text>
</comment>
<reference evidence="2" key="1">
    <citation type="submission" date="2020-08" db="EMBL/GenBank/DDBJ databases">
        <title>Genome sequencing and assembly of the red palm weevil Rhynchophorus ferrugineus.</title>
        <authorList>
            <person name="Dias G.B."/>
            <person name="Bergman C.M."/>
            <person name="Manee M."/>
        </authorList>
    </citation>
    <scope>NUCLEOTIDE SEQUENCE</scope>
    <source>
        <strain evidence="2">AA-2017</strain>
        <tissue evidence="2">Whole larva</tissue>
    </source>
</reference>